<name>A0ABV6XHG3_9ACTN</name>
<reference evidence="3 4" key="1">
    <citation type="submission" date="2024-06" db="EMBL/GenBank/DDBJ databases">
        <authorList>
            <person name="Lee S.D."/>
        </authorList>
    </citation>
    <scope>NUCLEOTIDE SEQUENCE [LARGE SCALE GENOMIC DNA]</scope>
    <source>
        <strain evidence="3 4">N1-10</strain>
    </source>
</reference>
<evidence type="ECO:0000313" key="4">
    <source>
        <dbReference type="Proteomes" id="UP001592581"/>
    </source>
</evidence>
<keyword evidence="1 3" id="KW-0378">Hydrolase</keyword>
<proteinExistence type="predicted"/>
<accession>A0ABV6XHG3</accession>
<feature type="domain" description="Alpha/beta hydrolase fold-3" evidence="2">
    <location>
        <begin position="70"/>
        <end position="277"/>
    </location>
</feature>
<dbReference type="EMBL" id="JBEUKS010000001">
    <property type="protein sequence ID" value="MFC1437689.1"/>
    <property type="molecule type" value="Genomic_DNA"/>
</dbReference>
<dbReference type="Pfam" id="PF07859">
    <property type="entry name" value="Abhydrolase_3"/>
    <property type="match status" value="1"/>
</dbReference>
<dbReference type="InterPro" id="IPR013094">
    <property type="entry name" value="AB_hydrolase_3"/>
</dbReference>
<dbReference type="GO" id="GO:0016787">
    <property type="term" value="F:hydrolase activity"/>
    <property type="evidence" value="ECO:0007669"/>
    <property type="project" value="UniProtKB-KW"/>
</dbReference>
<evidence type="ECO:0000259" key="2">
    <source>
        <dbReference type="Pfam" id="PF07859"/>
    </source>
</evidence>
<dbReference type="SUPFAM" id="SSF53474">
    <property type="entry name" value="alpha/beta-Hydrolases"/>
    <property type="match status" value="1"/>
</dbReference>
<dbReference type="InterPro" id="IPR029058">
    <property type="entry name" value="AB_hydrolase_fold"/>
</dbReference>
<dbReference type="PANTHER" id="PTHR48081:SF8">
    <property type="entry name" value="ALPHA_BETA HYDROLASE FOLD-3 DOMAIN-CONTAINING PROTEIN-RELATED"/>
    <property type="match status" value="1"/>
</dbReference>
<dbReference type="Gene3D" id="3.40.50.1820">
    <property type="entry name" value="alpha/beta hydrolase"/>
    <property type="match status" value="1"/>
</dbReference>
<evidence type="ECO:0000256" key="1">
    <source>
        <dbReference type="ARBA" id="ARBA00022801"/>
    </source>
</evidence>
<dbReference type="PANTHER" id="PTHR48081">
    <property type="entry name" value="AB HYDROLASE SUPERFAMILY PROTEIN C4A8.06C"/>
    <property type="match status" value="1"/>
</dbReference>
<protein>
    <submittedName>
        <fullName evidence="3">Alpha/beta hydrolase fold domain-containing protein</fullName>
    </submittedName>
</protein>
<sequence>MSVLARPAVAALAAKGFQRLVRLSERRSSPVRFPEFPGNTRELTIPTSIGPARAVVYSPADGDELPPVHVNFHGGGYVLPLTQLDDPLCRCLAAEAGVVVVNVDYVLAPQHRFPAPPRQAFEVVRWVAEHGAEHGWDGARLSIGGQSAGGGLAAAVARQALEQGGPAIALQVLHYPPLDLATGFKDKGTPIKGSELRPWMAEIFNNSYIPNPQHRTDRLASPAHPTDTADLTGIAPALVITAELDLLRPEAERYAERLRTAGALLQLHNVTGADHGYDVRNDERAREIYTLIATQLRRIAPGAGPSDAGRVV</sequence>
<gene>
    <name evidence="3" type="ORF">ABUW04_05400</name>
</gene>
<evidence type="ECO:0000313" key="3">
    <source>
        <dbReference type="EMBL" id="MFC1437689.1"/>
    </source>
</evidence>
<dbReference type="InterPro" id="IPR050300">
    <property type="entry name" value="GDXG_lipolytic_enzyme"/>
</dbReference>
<comment type="caution">
    <text evidence="3">The sequence shown here is derived from an EMBL/GenBank/DDBJ whole genome shotgun (WGS) entry which is preliminary data.</text>
</comment>
<keyword evidence="4" id="KW-1185">Reference proteome</keyword>
<dbReference type="RefSeq" id="WP_380563195.1">
    <property type="nucleotide sequence ID" value="NZ_JBEUKS010000001.1"/>
</dbReference>
<dbReference type="Proteomes" id="UP001592581">
    <property type="component" value="Unassembled WGS sequence"/>
</dbReference>
<organism evidence="3 4">
    <name type="scientific">Streptacidiphilus jeojiensis</name>
    <dbReference type="NCBI Taxonomy" id="3229225"/>
    <lineage>
        <taxon>Bacteria</taxon>
        <taxon>Bacillati</taxon>
        <taxon>Actinomycetota</taxon>
        <taxon>Actinomycetes</taxon>
        <taxon>Kitasatosporales</taxon>
        <taxon>Streptomycetaceae</taxon>
        <taxon>Streptacidiphilus</taxon>
    </lineage>
</organism>